<keyword evidence="4" id="KW-0442">Lipid degradation</keyword>
<evidence type="ECO:0000256" key="4">
    <source>
        <dbReference type="ARBA" id="ARBA00022963"/>
    </source>
</evidence>
<dbReference type="OMA" id="IWSERIY"/>
<evidence type="ECO:0000256" key="2">
    <source>
        <dbReference type="ARBA" id="ARBA00022729"/>
    </source>
</evidence>
<evidence type="ECO:0000256" key="5">
    <source>
        <dbReference type="ARBA" id="ARBA00023098"/>
    </source>
</evidence>
<keyword evidence="3" id="KW-0378">Hydrolase</keyword>
<gene>
    <name evidence="8" type="ORF">Fcan01_10009</name>
</gene>
<name>A0A226EEX8_FOLCA</name>
<dbReference type="SUPFAM" id="SSF53474">
    <property type="entry name" value="alpha/beta-Hydrolases"/>
    <property type="match status" value="1"/>
</dbReference>
<dbReference type="AlphaFoldDB" id="A0A226EEX8"/>
<reference evidence="8 9" key="1">
    <citation type="submission" date="2015-12" db="EMBL/GenBank/DDBJ databases">
        <title>The genome of Folsomia candida.</title>
        <authorList>
            <person name="Faddeeva A."/>
            <person name="Derks M.F."/>
            <person name="Anvar Y."/>
            <person name="Smit S."/>
            <person name="Van Straalen N."/>
            <person name="Roelofs D."/>
        </authorList>
    </citation>
    <scope>NUCLEOTIDE SEQUENCE [LARGE SCALE GENOMIC DNA]</scope>
    <source>
        <strain evidence="8 9">VU population</strain>
        <tissue evidence="8">Whole body</tissue>
    </source>
</reference>
<dbReference type="Pfam" id="PF04083">
    <property type="entry name" value="Abhydro_lipase"/>
    <property type="match status" value="1"/>
</dbReference>
<dbReference type="OrthoDB" id="9974421at2759"/>
<protein>
    <submittedName>
        <fullName evidence="8">Lipase member K</fullName>
    </submittedName>
</protein>
<evidence type="ECO:0000313" key="9">
    <source>
        <dbReference type="Proteomes" id="UP000198287"/>
    </source>
</evidence>
<dbReference type="PANTHER" id="PTHR11005">
    <property type="entry name" value="LYSOSOMAL ACID LIPASE-RELATED"/>
    <property type="match status" value="1"/>
</dbReference>
<keyword evidence="2" id="KW-0732">Signal</keyword>
<evidence type="ECO:0000259" key="7">
    <source>
        <dbReference type="Pfam" id="PF04083"/>
    </source>
</evidence>
<dbReference type="InterPro" id="IPR006693">
    <property type="entry name" value="AB_hydrolase_lipase"/>
</dbReference>
<evidence type="ECO:0000256" key="6">
    <source>
        <dbReference type="ARBA" id="ARBA00023180"/>
    </source>
</evidence>
<feature type="domain" description="Partial AB-hydrolase lipase" evidence="7">
    <location>
        <begin position="104"/>
        <end position="165"/>
    </location>
</feature>
<dbReference type="Gene3D" id="3.40.50.1820">
    <property type="entry name" value="alpha/beta hydrolase"/>
    <property type="match status" value="1"/>
</dbReference>
<dbReference type="Proteomes" id="UP000198287">
    <property type="component" value="Unassembled WGS sequence"/>
</dbReference>
<keyword evidence="9" id="KW-1185">Reference proteome</keyword>
<evidence type="ECO:0000313" key="8">
    <source>
        <dbReference type="EMBL" id="OXA55940.1"/>
    </source>
</evidence>
<keyword evidence="6" id="KW-0325">Glycoprotein</keyword>
<accession>A0A226EEX8</accession>
<organism evidence="8 9">
    <name type="scientific">Folsomia candida</name>
    <name type="common">Springtail</name>
    <dbReference type="NCBI Taxonomy" id="158441"/>
    <lineage>
        <taxon>Eukaryota</taxon>
        <taxon>Metazoa</taxon>
        <taxon>Ecdysozoa</taxon>
        <taxon>Arthropoda</taxon>
        <taxon>Hexapoda</taxon>
        <taxon>Collembola</taxon>
        <taxon>Entomobryomorpha</taxon>
        <taxon>Isotomoidea</taxon>
        <taxon>Isotomidae</taxon>
        <taxon>Proisotominae</taxon>
        <taxon>Folsomia</taxon>
    </lineage>
</organism>
<evidence type="ECO:0000256" key="1">
    <source>
        <dbReference type="ARBA" id="ARBA00010701"/>
    </source>
</evidence>
<comment type="caution">
    <text evidence="8">The sequence shown here is derived from an EMBL/GenBank/DDBJ whole genome shotgun (WGS) entry which is preliminary data.</text>
</comment>
<evidence type="ECO:0000256" key="3">
    <source>
        <dbReference type="ARBA" id="ARBA00022801"/>
    </source>
</evidence>
<sequence>MKFERYTQRNRIKMGLPEGLISSLGNLLSSLAELVGAVTGDRKMVMKSTTVQKALLQGSCNGIVMEASTCASSSINNNTKKKPKAAEENQTNSIYKNPDIGLCVSELIQKYGFPFESHEVVTKDKYILNLFRIPHGRQGPHSRGDKPPVLLAHGLLNSAGAWVIHEPDKALAYMLADRGYDTWMLNSRGCTYSKGHETLSAQDKEFWDFSFHEMGTMDVPAVIDHILATTGHPNLYYVGHSLGNTKLMIAINEDENLVGKVKLLVCFAPAVYLYMTTARLLSLNAPFFKLQKAILDYFTGGELMSKPFVQQFKKFLPYPEYFAAKVVTMSMYLMGGYNPDQIHWPGLPVVAGHTPSSSSVRTYIHCLQYFINSEFQQYDYGSADANLQAYGQPTPLKYDLTKVTCPTVIFYGENDLLCRPQAVEQLSKELPNVVGYHRVDCDKFSHTDFLYAKDADTLVYNKLIYMLEEWTRPENSVS</sequence>
<dbReference type="GO" id="GO:0016042">
    <property type="term" value="P:lipid catabolic process"/>
    <property type="evidence" value="ECO:0007669"/>
    <property type="project" value="UniProtKB-KW"/>
</dbReference>
<dbReference type="InterPro" id="IPR029058">
    <property type="entry name" value="AB_hydrolase_fold"/>
</dbReference>
<dbReference type="FunFam" id="3.40.50.1820:FF:000057">
    <property type="entry name" value="Lipase"/>
    <property type="match status" value="1"/>
</dbReference>
<proteinExistence type="inferred from homology"/>
<comment type="similarity">
    <text evidence="1">Belongs to the AB hydrolase superfamily. Lipase family.</text>
</comment>
<dbReference type="GO" id="GO:0016787">
    <property type="term" value="F:hydrolase activity"/>
    <property type="evidence" value="ECO:0007669"/>
    <property type="project" value="UniProtKB-KW"/>
</dbReference>
<dbReference type="EMBL" id="LNIX01000004">
    <property type="protein sequence ID" value="OXA55940.1"/>
    <property type="molecule type" value="Genomic_DNA"/>
</dbReference>
<keyword evidence="5" id="KW-0443">Lipid metabolism</keyword>